<dbReference type="InterPro" id="IPR029062">
    <property type="entry name" value="Class_I_gatase-like"/>
</dbReference>
<evidence type="ECO:0000313" key="7">
    <source>
        <dbReference type="EMBL" id="PIR85111.1"/>
    </source>
</evidence>
<organism evidence="7 8">
    <name type="scientific">Candidatus Kaiserbacteria bacterium CG10_big_fil_rev_8_21_14_0_10_45_20</name>
    <dbReference type="NCBI Taxonomy" id="1974607"/>
    <lineage>
        <taxon>Bacteria</taxon>
        <taxon>Candidatus Kaiseribacteriota</taxon>
    </lineage>
</organism>
<sequence>MWRFLRRELLVRFCYNRFVMRVLLIDNGSTLLEKLKNLIPGDESVVCFDSFSKDTAEHADVVILSGSSIGPLVGNEERYQSEIDFIQNTQKPIIGICFGYELIISALGGSLKKLPEQKVGEVVVRVLKDKELFCGKEQFVSFENHRWGTDTLPEDVEVLAESDHGPEVIRHCSRPVYALQFHPENHTETSFGDELFLNILNRINP</sequence>
<name>A0A2H0UFE8_9BACT</name>
<dbReference type="Pfam" id="PF00117">
    <property type="entry name" value="GATase"/>
    <property type="match status" value="1"/>
</dbReference>
<evidence type="ECO:0000313" key="8">
    <source>
        <dbReference type="Proteomes" id="UP000229315"/>
    </source>
</evidence>
<comment type="caution">
    <text evidence="7">The sequence shown here is derived from an EMBL/GenBank/DDBJ whole genome shotgun (WGS) entry which is preliminary data.</text>
</comment>
<dbReference type="PANTHER" id="PTHR11922:SF2">
    <property type="entry name" value="GMP SYNTHASE [GLUTAMINE-HYDROLYZING]"/>
    <property type="match status" value="1"/>
</dbReference>
<keyword evidence="1" id="KW-0436">Ligase</keyword>
<dbReference type="GO" id="GO:0005829">
    <property type="term" value="C:cytosol"/>
    <property type="evidence" value="ECO:0007669"/>
    <property type="project" value="TreeGrafter"/>
</dbReference>
<evidence type="ECO:0000256" key="3">
    <source>
        <dbReference type="ARBA" id="ARBA00022749"/>
    </source>
</evidence>
<evidence type="ECO:0000256" key="5">
    <source>
        <dbReference type="ARBA" id="ARBA00022840"/>
    </source>
</evidence>
<evidence type="ECO:0000256" key="1">
    <source>
        <dbReference type="ARBA" id="ARBA00022598"/>
    </source>
</evidence>
<dbReference type="PANTHER" id="PTHR11922">
    <property type="entry name" value="GMP SYNTHASE-RELATED"/>
    <property type="match status" value="1"/>
</dbReference>
<evidence type="ECO:0000256" key="4">
    <source>
        <dbReference type="ARBA" id="ARBA00022755"/>
    </source>
</evidence>
<keyword evidence="5" id="KW-0067">ATP-binding</keyword>
<dbReference type="SUPFAM" id="SSF52317">
    <property type="entry name" value="Class I glutamine amidotransferase-like"/>
    <property type="match status" value="1"/>
</dbReference>
<keyword evidence="4" id="KW-0658">Purine biosynthesis</keyword>
<evidence type="ECO:0000259" key="6">
    <source>
        <dbReference type="Pfam" id="PF00117"/>
    </source>
</evidence>
<dbReference type="AlphaFoldDB" id="A0A2H0UFE8"/>
<dbReference type="Gene3D" id="3.40.50.880">
    <property type="match status" value="1"/>
</dbReference>
<dbReference type="InterPro" id="IPR017926">
    <property type="entry name" value="GATASE"/>
</dbReference>
<dbReference type="PROSITE" id="PS51273">
    <property type="entry name" value="GATASE_TYPE_1"/>
    <property type="match status" value="1"/>
</dbReference>
<dbReference type="EMBL" id="PFBH01000015">
    <property type="protein sequence ID" value="PIR85111.1"/>
    <property type="molecule type" value="Genomic_DNA"/>
</dbReference>
<keyword evidence="3" id="KW-0332">GMP biosynthesis</keyword>
<reference evidence="8" key="1">
    <citation type="submission" date="2017-09" db="EMBL/GenBank/DDBJ databases">
        <title>Depth-based differentiation of microbial function through sediment-hosted aquifers and enrichment of novel symbionts in the deep terrestrial subsurface.</title>
        <authorList>
            <person name="Probst A.J."/>
            <person name="Ladd B."/>
            <person name="Jarett J.K."/>
            <person name="Geller-Mcgrath D.E."/>
            <person name="Sieber C.M.K."/>
            <person name="Emerson J.B."/>
            <person name="Anantharaman K."/>
            <person name="Thomas B.C."/>
            <person name="Malmstrom R."/>
            <person name="Stieglmeier M."/>
            <person name="Klingl A."/>
            <person name="Woyke T."/>
            <person name="Ryan C.M."/>
            <person name="Banfield J.F."/>
        </authorList>
    </citation>
    <scope>NUCLEOTIDE SEQUENCE [LARGE SCALE GENOMIC DNA]</scope>
</reference>
<accession>A0A2H0UFE8</accession>
<dbReference type="GO" id="GO:0003921">
    <property type="term" value="F:GMP synthase activity"/>
    <property type="evidence" value="ECO:0007669"/>
    <property type="project" value="TreeGrafter"/>
</dbReference>
<evidence type="ECO:0000256" key="2">
    <source>
        <dbReference type="ARBA" id="ARBA00022741"/>
    </source>
</evidence>
<proteinExistence type="predicted"/>
<dbReference type="PRINTS" id="PR00097">
    <property type="entry name" value="ANTSNTHASEII"/>
</dbReference>
<dbReference type="GO" id="GO:0005524">
    <property type="term" value="F:ATP binding"/>
    <property type="evidence" value="ECO:0007669"/>
    <property type="project" value="UniProtKB-KW"/>
</dbReference>
<feature type="domain" description="Glutamine amidotransferase" evidence="6">
    <location>
        <begin position="46"/>
        <end position="190"/>
    </location>
</feature>
<gene>
    <name evidence="7" type="ORF">COU15_02555</name>
</gene>
<protein>
    <recommendedName>
        <fullName evidence="6">Glutamine amidotransferase domain-containing protein</fullName>
    </recommendedName>
</protein>
<keyword evidence="2" id="KW-0547">Nucleotide-binding</keyword>
<dbReference type="Proteomes" id="UP000229315">
    <property type="component" value="Unassembled WGS sequence"/>
</dbReference>